<dbReference type="AlphaFoldDB" id="A0A016UDN6"/>
<comment type="caution">
    <text evidence="1">The sequence shown here is derived from an EMBL/GenBank/DDBJ whole genome shotgun (WGS) entry which is preliminary data.</text>
</comment>
<sequence>MIAFPCSLIAQSSAVQSMEFVPFTGFRGGTYAHLTAEHLSALSTHEKQLLHFLGFSRLPHHFNTRYEFTVLILLYSLLHLYIATELFSSICIRVEFSGRHFTSSSHLQLHVARFLFLLHLELKANCRICGRKTRTCRRRVSC</sequence>
<dbReference type="EMBL" id="JARK01001381">
    <property type="protein sequence ID" value="EYC12962.1"/>
    <property type="molecule type" value="Genomic_DNA"/>
</dbReference>
<evidence type="ECO:0000313" key="2">
    <source>
        <dbReference type="Proteomes" id="UP000024635"/>
    </source>
</evidence>
<organism evidence="1 2">
    <name type="scientific">Ancylostoma ceylanicum</name>
    <dbReference type="NCBI Taxonomy" id="53326"/>
    <lineage>
        <taxon>Eukaryota</taxon>
        <taxon>Metazoa</taxon>
        <taxon>Ecdysozoa</taxon>
        <taxon>Nematoda</taxon>
        <taxon>Chromadorea</taxon>
        <taxon>Rhabditida</taxon>
        <taxon>Rhabditina</taxon>
        <taxon>Rhabditomorpha</taxon>
        <taxon>Strongyloidea</taxon>
        <taxon>Ancylostomatidae</taxon>
        <taxon>Ancylostomatinae</taxon>
        <taxon>Ancylostoma</taxon>
    </lineage>
</organism>
<protein>
    <submittedName>
        <fullName evidence="1">Uncharacterized protein</fullName>
    </submittedName>
</protein>
<name>A0A016UDN6_9BILA</name>
<reference evidence="2" key="1">
    <citation type="journal article" date="2015" name="Nat. Genet.">
        <title>The genome and transcriptome of the zoonotic hookworm Ancylostoma ceylanicum identify infection-specific gene families.</title>
        <authorList>
            <person name="Schwarz E.M."/>
            <person name="Hu Y."/>
            <person name="Antoshechkin I."/>
            <person name="Miller M.M."/>
            <person name="Sternberg P.W."/>
            <person name="Aroian R.V."/>
        </authorList>
    </citation>
    <scope>NUCLEOTIDE SEQUENCE</scope>
    <source>
        <strain evidence="2">HY135</strain>
    </source>
</reference>
<dbReference type="Proteomes" id="UP000024635">
    <property type="component" value="Unassembled WGS sequence"/>
</dbReference>
<proteinExistence type="predicted"/>
<evidence type="ECO:0000313" key="1">
    <source>
        <dbReference type="EMBL" id="EYC12962.1"/>
    </source>
</evidence>
<keyword evidence="2" id="KW-1185">Reference proteome</keyword>
<gene>
    <name evidence="1" type="primary">Acey_s0045.g1185</name>
    <name evidence="1" type="ORF">Y032_0045g1185</name>
</gene>
<accession>A0A016UDN6</accession>